<dbReference type="GO" id="GO:1990904">
    <property type="term" value="C:ribonucleoprotein complex"/>
    <property type="evidence" value="ECO:0007669"/>
    <property type="project" value="InterPro"/>
</dbReference>
<dbReference type="AlphaFoldDB" id="A0A4Z2DBD7"/>
<dbReference type="SMART" id="SM00360">
    <property type="entry name" value="RRM"/>
    <property type="match status" value="3"/>
</dbReference>
<keyword evidence="3 4" id="KW-0694">RNA-binding</keyword>
<sequence length="991" mass="110929">MSSDIISTTNNDHNKGLFSSQDQFASGDKGDDNDSIHRKLVCETQTNDSTVFITKNIGEFDKNTGIIISNHANEISNKKFCINDVNNDKLFNHSASITHNLNNINTKNELIEENLTKTMISDTDENNGCHNKTITDTRNYSKLSDMQSPDNNSDNKSNPHSLHTSGIVDSIGMFCKLSENEKQLIIEHQKQSSCHYHHQQHGITFNDVSIGEDYQENNSVISTTITSSMISMKSLSLTDVKTDDKLSTSHQQSLSYNRNAGDNPSCKDVYINCNGGGTDNVNSVDCNINFSSSNNYILNQEQCNNILKKDTKSNDSRSETIVTPSAFSVNHLNTHESQKQKQSKQQFQYDHRTFTSLLLPDDYSCLSNQCQNMSTGRKTVNTTTTSNNNNTTITTSSSITGQDYKVNRLDVSHQLHGSTVMNNTTCDQRLTTTENSVGNIGSTRNDNNNDEYRTNIIINYLPPNMSQDEVRTLFAKCGQIESCKLIREKLTGESLGYAFVKYTHPHEANKAIHTLNGLCLQNKTIKVSLARPNCESIKGANLYICGLPKTMTQMELEELFSQCGRIITARILYDSKTGISRGIAFIRYDHRYEAELAIQQLNGYQIPLELPNDPLNKHSITVKFANSPIQISHHNFSFALLKQAAQLQSFVSSSKLPQNIPSPTVAMAATVAARLQQIATISDHLKYSLRSSNSNTKDLFSSMFNATDVVNSILTSKITASSDALTSIGWCIFVYNLAPEIKESSLWQLFGPFGAVQTIKIIYDSISHKCKGYAFVIMSNYEEALLAIHSLNGFVLDDRILQVSFKTSNNKTKSSTLNTTLLNQSISSSSDDTLSNLSNTHQTLSNKQKLLNSDETVTTKNSMINNYPSIMKNNEQQEDRFQLYQQNNNHQKLSPELNHQINSSKLVNTEKHNKPLTVQMFNTNSSVQLSINQLNEESNKQIKTTLNSKTSTELSDSFSSKLSIKPTHINSKKQTNKFKSVKNKQLCYYKQ</sequence>
<feature type="compositionally biased region" description="Polar residues" evidence="5">
    <location>
        <begin position="841"/>
        <end position="863"/>
    </location>
</feature>
<dbReference type="Proteomes" id="UP000311919">
    <property type="component" value="Unassembled WGS sequence"/>
</dbReference>
<dbReference type="InterPro" id="IPR000504">
    <property type="entry name" value="RRM_dom"/>
</dbReference>
<evidence type="ECO:0000256" key="2">
    <source>
        <dbReference type="ARBA" id="ARBA00022737"/>
    </source>
</evidence>
<feature type="compositionally biased region" description="Polar residues" evidence="5">
    <location>
        <begin position="1"/>
        <end position="24"/>
    </location>
</feature>
<dbReference type="GO" id="GO:0005737">
    <property type="term" value="C:cytoplasm"/>
    <property type="evidence" value="ECO:0007669"/>
    <property type="project" value="UniProtKB-ARBA"/>
</dbReference>
<reference evidence="7 8" key="1">
    <citation type="submission" date="2019-03" db="EMBL/GenBank/DDBJ databases">
        <title>An improved genome assembly of the fluke Schistosoma japonicum.</title>
        <authorList>
            <person name="Hu W."/>
            <person name="Luo F."/>
            <person name="Yin M."/>
            <person name="Mo X."/>
            <person name="Sun C."/>
            <person name="Wu Q."/>
            <person name="Zhu B."/>
            <person name="Xiang M."/>
            <person name="Wang J."/>
            <person name="Wang Y."/>
            <person name="Zhang T."/>
            <person name="Xu B."/>
            <person name="Zheng H."/>
            <person name="Feng Z."/>
        </authorList>
    </citation>
    <scope>NUCLEOTIDE SEQUENCE [LARGE SCALE GENOMIC DNA]</scope>
    <source>
        <strain evidence="7">HuSjv2</strain>
        <tissue evidence="7">Worms</tissue>
    </source>
</reference>
<dbReference type="PANTHER" id="PTHR10352">
    <property type="entry name" value="EUKARYOTIC TRANSLATION INITIATION FACTOR 3 SUBUNIT G"/>
    <property type="match status" value="1"/>
</dbReference>
<dbReference type="SUPFAM" id="SSF54928">
    <property type="entry name" value="RNA-binding domain, RBD"/>
    <property type="match status" value="2"/>
</dbReference>
<dbReference type="PROSITE" id="PS50102">
    <property type="entry name" value="RRM"/>
    <property type="match status" value="3"/>
</dbReference>
<comment type="similarity">
    <text evidence="1">Belongs to the RRM elav family.</text>
</comment>
<organism evidence="7 8">
    <name type="scientific">Schistosoma japonicum</name>
    <name type="common">Blood fluke</name>
    <dbReference type="NCBI Taxonomy" id="6182"/>
    <lineage>
        <taxon>Eukaryota</taxon>
        <taxon>Metazoa</taxon>
        <taxon>Spiralia</taxon>
        <taxon>Lophotrochozoa</taxon>
        <taxon>Platyhelminthes</taxon>
        <taxon>Trematoda</taxon>
        <taxon>Digenea</taxon>
        <taxon>Strigeidida</taxon>
        <taxon>Schistosomatoidea</taxon>
        <taxon>Schistosomatidae</taxon>
        <taxon>Schistosoma</taxon>
    </lineage>
</organism>
<dbReference type="CDD" id="cd12377">
    <property type="entry name" value="RRM3_Hu"/>
    <property type="match status" value="1"/>
</dbReference>
<keyword evidence="2" id="KW-0677">Repeat</keyword>
<gene>
    <name evidence="7" type="ORF">EWB00_002636</name>
</gene>
<dbReference type="GO" id="GO:0009967">
    <property type="term" value="P:positive regulation of signal transduction"/>
    <property type="evidence" value="ECO:0007669"/>
    <property type="project" value="UniProtKB-ARBA"/>
</dbReference>
<feature type="region of interest" description="Disordered" evidence="5">
    <location>
        <begin position="832"/>
        <end position="863"/>
    </location>
</feature>
<evidence type="ECO:0000256" key="4">
    <source>
        <dbReference type="PROSITE-ProRule" id="PRU00176"/>
    </source>
</evidence>
<feature type="region of interest" description="Disordered" evidence="5">
    <location>
        <begin position="1"/>
        <end position="32"/>
    </location>
</feature>
<dbReference type="GO" id="GO:0003729">
    <property type="term" value="F:mRNA binding"/>
    <property type="evidence" value="ECO:0007669"/>
    <property type="project" value="UniProtKB-ARBA"/>
</dbReference>
<protein>
    <submittedName>
        <fullName evidence="7">ELAV-like protein</fullName>
    </submittedName>
</protein>
<dbReference type="FunFam" id="3.30.70.330:FF:000383">
    <property type="entry name" value="Sex lethal, isoform D"/>
    <property type="match status" value="1"/>
</dbReference>
<dbReference type="GO" id="GO:0010629">
    <property type="term" value="P:negative regulation of gene expression"/>
    <property type="evidence" value="ECO:0007669"/>
    <property type="project" value="UniProtKB-ARBA"/>
</dbReference>
<feature type="domain" description="RRM" evidence="6">
    <location>
        <begin position="540"/>
        <end position="627"/>
    </location>
</feature>
<evidence type="ECO:0000313" key="8">
    <source>
        <dbReference type="Proteomes" id="UP000311919"/>
    </source>
</evidence>
<dbReference type="InterPro" id="IPR012677">
    <property type="entry name" value="Nucleotide-bd_a/b_plait_sf"/>
</dbReference>
<dbReference type="STRING" id="6182.A0A4Z2DBD7"/>
<accession>A0A4Z2DBD7</accession>
<evidence type="ECO:0000256" key="1">
    <source>
        <dbReference type="ARBA" id="ARBA00006266"/>
    </source>
</evidence>
<name>A0A4Z2DBD7_SCHJA</name>
<feature type="region of interest" description="Disordered" evidence="5">
    <location>
        <begin position="122"/>
        <end position="163"/>
    </location>
</feature>
<dbReference type="InterPro" id="IPR035979">
    <property type="entry name" value="RBD_domain_sf"/>
</dbReference>
<dbReference type="EMBL" id="SKCS01000184">
    <property type="protein sequence ID" value="TNN13784.1"/>
    <property type="molecule type" value="Genomic_DNA"/>
</dbReference>
<feature type="compositionally biased region" description="Polar residues" evidence="5">
    <location>
        <begin position="122"/>
        <end position="147"/>
    </location>
</feature>
<proteinExistence type="inferred from homology"/>
<dbReference type="OrthoDB" id="266020at2759"/>
<dbReference type="InterPro" id="IPR002343">
    <property type="entry name" value="Hud_Sxl_RNA"/>
</dbReference>
<dbReference type="NCBIfam" id="TIGR01661">
    <property type="entry name" value="ELAV_HUD_SF"/>
    <property type="match status" value="1"/>
</dbReference>
<evidence type="ECO:0000256" key="3">
    <source>
        <dbReference type="ARBA" id="ARBA00022884"/>
    </source>
</evidence>
<feature type="domain" description="RRM" evidence="6">
    <location>
        <begin position="730"/>
        <end position="808"/>
    </location>
</feature>
<keyword evidence="8" id="KW-1185">Reference proteome</keyword>
<evidence type="ECO:0000256" key="5">
    <source>
        <dbReference type="SAM" id="MobiDB-lite"/>
    </source>
</evidence>
<dbReference type="CDD" id="cd12652">
    <property type="entry name" value="RRM2_Hu"/>
    <property type="match status" value="1"/>
</dbReference>
<dbReference type="PRINTS" id="PR00961">
    <property type="entry name" value="HUDSXLRNA"/>
</dbReference>
<dbReference type="InterPro" id="IPR006548">
    <property type="entry name" value="ELAD_HU_SF"/>
</dbReference>
<dbReference type="Gene3D" id="3.30.70.330">
    <property type="match status" value="3"/>
</dbReference>
<evidence type="ECO:0000259" key="6">
    <source>
        <dbReference type="PROSITE" id="PS50102"/>
    </source>
</evidence>
<dbReference type="Pfam" id="PF00076">
    <property type="entry name" value="RRM_1"/>
    <property type="match status" value="3"/>
</dbReference>
<comment type="caution">
    <text evidence="7">The sequence shown here is derived from an EMBL/GenBank/DDBJ whole genome shotgun (WGS) entry which is preliminary data.</text>
</comment>
<evidence type="ECO:0000313" key="7">
    <source>
        <dbReference type="EMBL" id="TNN13784.1"/>
    </source>
</evidence>
<feature type="compositionally biased region" description="Low complexity" evidence="5">
    <location>
        <begin position="148"/>
        <end position="161"/>
    </location>
</feature>
<feature type="domain" description="RRM" evidence="6">
    <location>
        <begin position="454"/>
        <end position="532"/>
    </location>
</feature>